<feature type="signal peptide" evidence="1">
    <location>
        <begin position="1"/>
        <end position="25"/>
    </location>
</feature>
<sequence>MRAAPLPFVAVFALVTAGLTSPLGANTDAAQASRNISISELSMQDGSPDASVCTQRYGNGYTVSPSQDAPRRIFVSDQGHTITLVDRSEIMGQGIFAEHDRFMMTFPPDTTEEIEVTQFVTGLIGGDAYSGVFTDGTCTGKIMAGPWMTP</sequence>
<dbReference type="RefSeq" id="WP_189437236.1">
    <property type="nucleotide sequence ID" value="NZ_BMXE01000004.1"/>
</dbReference>
<accession>A0ABQ3EHT5</accession>
<dbReference type="EMBL" id="BMXE01000004">
    <property type="protein sequence ID" value="GHB35436.1"/>
    <property type="molecule type" value="Genomic_DNA"/>
</dbReference>
<dbReference type="Proteomes" id="UP000637980">
    <property type="component" value="Unassembled WGS sequence"/>
</dbReference>
<proteinExistence type="predicted"/>
<feature type="chain" id="PRO_5047321310" evidence="1">
    <location>
        <begin position="26"/>
        <end position="150"/>
    </location>
</feature>
<evidence type="ECO:0000313" key="3">
    <source>
        <dbReference type="Proteomes" id="UP000637980"/>
    </source>
</evidence>
<organism evidence="2 3">
    <name type="scientific">Pseudovibrio japonicus</name>
    <dbReference type="NCBI Taxonomy" id="366534"/>
    <lineage>
        <taxon>Bacteria</taxon>
        <taxon>Pseudomonadati</taxon>
        <taxon>Pseudomonadota</taxon>
        <taxon>Alphaproteobacteria</taxon>
        <taxon>Hyphomicrobiales</taxon>
        <taxon>Stappiaceae</taxon>
        <taxon>Pseudovibrio</taxon>
    </lineage>
</organism>
<keyword evidence="1" id="KW-0732">Signal</keyword>
<name>A0ABQ3EHT5_9HYPH</name>
<gene>
    <name evidence="2" type="ORF">GCM10007094_26250</name>
</gene>
<reference evidence="3" key="1">
    <citation type="journal article" date="2019" name="Int. J. Syst. Evol. Microbiol.">
        <title>The Global Catalogue of Microorganisms (GCM) 10K type strain sequencing project: providing services to taxonomists for standard genome sequencing and annotation.</title>
        <authorList>
            <consortium name="The Broad Institute Genomics Platform"/>
            <consortium name="The Broad Institute Genome Sequencing Center for Infectious Disease"/>
            <person name="Wu L."/>
            <person name="Ma J."/>
        </authorList>
    </citation>
    <scope>NUCLEOTIDE SEQUENCE [LARGE SCALE GENOMIC DNA]</scope>
    <source>
        <strain evidence="3">KCTC 12861</strain>
    </source>
</reference>
<comment type="caution">
    <text evidence="2">The sequence shown here is derived from an EMBL/GenBank/DDBJ whole genome shotgun (WGS) entry which is preliminary data.</text>
</comment>
<evidence type="ECO:0000313" key="2">
    <source>
        <dbReference type="EMBL" id="GHB35436.1"/>
    </source>
</evidence>
<protein>
    <submittedName>
        <fullName evidence="2">Uncharacterized protein</fullName>
    </submittedName>
</protein>
<evidence type="ECO:0000256" key="1">
    <source>
        <dbReference type="SAM" id="SignalP"/>
    </source>
</evidence>
<keyword evidence="3" id="KW-1185">Reference proteome</keyword>